<protein>
    <submittedName>
        <fullName evidence="1">Uncharacterized protein</fullName>
    </submittedName>
</protein>
<proteinExistence type="predicted"/>
<dbReference type="GeneID" id="22113290"/>
<evidence type="ECO:0000313" key="1">
    <source>
        <dbReference type="EMBL" id="AHZ60284.1"/>
    </source>
</evidence>
<keyword evidence="2" id="KW-1185">Reference proteome</keyword>
<dbReference type="Proteomes" id="UP000028741">
    <property type="component" value="Segment"/>
</dbReference>
<dbReference type="EMBL" id="KJ716335">
    <property type="protein sequence ID" value="AHZ60284.1"/>
    <property type="molecule type" value="Genomic_DNA"/>
</dbReference>
<evidence type="ECO:0000313" key="2">
    <source>
        <dbReference type="Proteomes" id="UP000028741"/>
    </source>
</evidence>
<organism evidence="1 2">
    <name type="scientific">Dickeya phage RC-2014</name>
    <dbReference type="NCBI Taxonomy" id="1477406"/>
    <lineage>
        <taxon>Viruses</taxon>
        <taxon>Duplodnaviria</taxon>
        <taxon>Heunggongvirae</taxon>
        <taxon>Uroviricota</taxon>
        <taxon>Caudoviricetes</taxon>
        <taxon>Pantevenvirales</taxon>
        <taxon>Ackermannviridae</taxon>
        <taxon>Aglimvirinae</taxon>
        <taxon>Limestonevirus</taxon>
        <taxon>Limestonevirus RC2014</taxon>
    </lineage>
</organism>
<dbReference type="KEGG" id="vg:22113290"/>
<gene>
    <name evidence="1" type="ORF">DA66_0124</name>
</gene>
<dbReference type="RefSeq" id="YP_009102964.1">
    <property type="nucleotide sequence ID" value="NC_025452.1"/>
</dbReference>
<reference evidence="1 2" key="1">
    <citation type="journal article" date="2014" name="Arch. Virol.">
        <title>Complete genome sequence of a broad-host-range lytic Dickeya spp. bacteriophage ?D5.</title>
        <authorList>
            <person name="Czajkowski R."/>
            <person name="Ozymko Z."/>
            <person name="Zwirowski S."/>
            <person name="Lojkowska E."/>
        </authorList>
    </citation>
    <scope>NUCLEOTIDE SEQUENCE [LARGE SCALE GENOMIC DNA]</scope>
</reference>
<accession>A0A075E145</accession>
<sequence>MSWSSQKMVLVNNVSVNTTDVSLRMFGDGIANYWASGNCWGKEGNPDVITNFTKQGGPSQLFM</sequence>
<name>A0A075E145_9CAUD</name>